<dbReference type="Pfam" id="PF00447">
    <property type="entry name" value="HSF_DNA-bind"/>
    <property type="match status" value="1"/>
</dbReference>
<evidence type="ECO:0000256" key="4">
    <source>
        <dbReference type="ARBA" id="ARBA00023163"/>
    </source>
</evidence>
<sequence>MSKLDEAALFLQEAAASSKRRRSLAIQGEVPSFVRTVYTLLKVCDASVIRWSDDGTQVIIVDPDRFGSEICPKFFRHRNVHSFTRLLNMYQFRKVSSSSRNAKDLVFEHHNFRRDREDLLIRVQRKSSKIDKWPSNIDDGGGLVVAHLEQSLCPSHSSSSSPPASRLDDLEAEVKALRAQNTKLKDLEEERNNLVTQLQQQRDALATLMDLNRGLANLPVVDQPPLEPTLDDALMPMMLSMMMAMAATEMPSLDDPEQHQQPALLANLVSVLTATASLPQEEAACPDLPQAKKPRLA</sequence>
<dbReference type="Proteomes" id="UP001230188">
    <property type="component" value="Unassembled WGS sequence"/>
</dbReference>
<evidence type="ECO:0000256" key="3">
    <source>
        <dbReference type="ARBA" id="ARBA00023125"/>
    </source>
</evidence>
<dbReference type="GO" id="GO:0005634">
    <property type="term" value="C:nucleus"/>
    <property type="evidence" value="ECO:0007669"/>
    <property type="project" value="UniProtKB-SubCell"/>
</dbReference>
<name>A0AAD7XQH5_9STRA</name>
<accession>A0AAD7XQH5</accession>
<feature type="domain" description="HSF-type DNA-binding" evidence="8">
    <location>
        <begin position="29"/>
        <end position="126"/>
    </location>
</feature>
<keyword evidence="2" id="KW-0805">Transcription regulation</keyword>
<proteinExistence type="inferred from homology"/>
<evidence type="ECO:0000256" key="5">
    <source>
        <dbReference type="ARBA" id="ARBA00023242"/>
    </source>
</evidence>
<feature type="coiled-coil region" evidence="7">
    <location>
        <begin position="167"/>
        <end position="204"/>
    </location>
</feature>
<dbReference type="PANTHER" id="PTHR10015">
    <property type="entry name" value="HEAT SHOCK TRANSCRIPTION FACTOR"/>
    <property type="match status" value="1"/>
</dbReference>
<protein>
    <recommendedName>
        <fullName evidence="8">HSF-type DNA-binding domain-containing protein</fullName>
    </recommendedName>
</protein>
<comment type="similarity">
    <text evidence="6">Belongs to the HSF family.</text>
</comment>
<dbReference type="SMART" id="SM00415">
    <property type="entry name" value="HSF"/>
    <property type="match status" value="1"/>
</dbReference>
<evidence type="ECO:0000256" key="7">
    <source>
        <dbReference type="SAM" id="Coils"/>
    </source>
</evidence>
<keyword evidence="7" id="KW-0175">Coiled coil</keyword>
<organism evidence="9 10">
    <name type="scientific">Chrysophaeum taylorii</name>
    <dbReference type="NCBI Taxonomy" id="2483200"/>
    <lineage>
        <taxon>Eukaryota</taxon>
        <taxon>Sar</taxon>
        <taxon>Stramenopiles</taxon>
        <taxon>Ochrophyta</taxon>
        <taxon>Pelagophyceae</taxon>
        <taxon>Pelagomonadales</taxon>
        <taxon>Pelagomonadaceae</taxon>
        <taxon>Chrysophaeum</taxon>
    </lineage>
</organism>
<evidence type="ECO:0000313" key="10">
    <source>
        <dbReference type="Proteomes" id="UP001230188"/>
    </source>
</evidence>
<dbReference type="FunFam" id="1.10.10.10:FF:000027">
    <property type="entry name" value="Heat shock transcription factor 1"/>
    <property type="match status" value="1"/>
</dbReference>
<dbReference type="AlphaFoldDB" id="A0AAD7XQH5"/>
<reference evidence="9" key="1">
    <citation type="submission" date="2023-01" db="EMBL/GenBank/DDBJ databases">
        <title>Metagenome sequencing of chrysophaentin producing Chrysophaeum taylorii.</title>
        <authorList>
            <person name="Davison J."/>
            <person name="Bewley C."/>
        </authorList>
    </citation>
    <scope>NUCLEOTIDE SEQUENCE</scope>
    <source>
        <strain evidence="9">NIES-1699</strain>
    </source>
</reference>
<evidence type="ECO:0000313" key="9">
    <source>
        <dbReference type="EMBL" id="KAJ8605190.1"/>
    </source>
</evidence>
<dbReference type="Gene3D" id="1.10.10.10">
    <property type="entry name" value="Winged helix-like DNA-binding domain superfamily/Winged helix DNA-binding domain"/>
    <property type="match status" value="1"/>
</dbReference>
<gene>
    <name evidence="9" type="ORF">CTAYLR_000403</name>
</gene>
<dbReference type="GO" id="GO:0043565">
    <property type="term" value="F:sequence-specific DNA binding"/>
    <property type="evidence" value="ECO:0007669"/>
    <property type="project" value="InterPro"/>
</dbReference>
<dbReference type="EMBL" id="JAQMWT010000317">
    <property type="protein sequence ID" value="KAJ8605190.1"/>
    <property type="molecule type" value="Genomic_DNA"/>
</dbReference>
<keyword evidence="4" id="KW-0804">Transcription</keyword>
<evidence type="ECO:0000256" key="2">
    <source>
        <dbReference type="ARBA" id="ARBA00023015"/>
    </source>
</evidence>
<dbReference type="InterPro" id="IPR036388">
    <property type="entry name" value="WH-like_DNA-bd_sf"/>
</dbReference>
<comment type="caution">
    <text evidence="9">The sequence shown here is derived from an EMBL/GenBank/DDBJ whole genome shotgun (WGS) entry which is preliminary data.</text>
</comment>
<dbReference type="InterPro" id="IPR000232">
    <property type="entry name" value="HSF_DNA-bd"/>
</dbReference>
<keyword evidence="3" id="KW-0238">DNA-binding</keyword>
<keyword evidence="5" id="KW-0539">Nucleus</keyword>
<evidence type="ECO:0000256" key="6">
    <source>
        <dbReference type="RuleBase" id="RU004020"/>
    </source>
</evidence>
<evidence type="ECO:0000256" key="1">
    <source>
        <dbReference type="ARBA" id="ARBA00004123"/>
    </source>
</evidence>
<comment type="subcellular location">
    <subcellularLocation>
        <location evidence="1">Nucleus</location>
    </subcellularLocation>
</comment>
<dbReference type="InterPro" id="IPR036390">
    <property type="entry name" value="WH_DNA-bd_sf"/>
</dbReference>
<dbReference type="GO" id="GO:0003700">
    <property type="term" value="F:DNA-binding transcription factor activity"/>
    <property type="evidence" value="ECO:0007669"/>
    <property type="project" value="InterPro"/>
</dbReference>
<dbReference type="PANTHER" id="PTHR10015:SF206">
    <property type="entry name" value="HSF-TYPE DNA-BINDING DOMAIN-CONTAINING PROTEIN"/>
    <property type="match status" value="1"/>
</dbReference>
<keyword evidence="10" id="KW-1185">Reference proteome</keyword>
<evidence type="ECO:0000259" key="8">
    <source>
        <dbReference type="SMART" id="SM00415"/>
    </source>
</evidence>
<dbReference type="SUPFAM" id="SSF46785">
    <property type="entry name" value="Winged helix' DNA-binding domain"/>
    <property type="match status" value="1"/>
</dbReference>